<dbReference type="AlphaFoldDB" id="A0A1G8YQD2"/>
<dbReference type="OrthoDB" id="1143847at2"/>
<proteinExistence type="predicted"/>
<dbReference type="Proteomes" id="UP000199580">
    <property type="component" value="Unassembled WGS sequence"/>
</dbReference>
<accession>A0A1G8YQD2</accession>
<organism evidence="1 2">
    <name type="scientific">Flavobacterium noncentrifugens</name>
    <dbReference type="NCBI Taxonomy" id="1128970"/>
    <lineage>
        <taxon>Bacteria</taxon>
        <taxon>Pseudomonadati</taxon>
        <taxon>Bacteroidota</taxon>
        <taxon>Flavobacteriia</taxon>
        <taxon>Flavobacteriales</taxon>
        <taxon>Flavobacteriaceae</taxon>
        <taxon>Flavobacterium</taxon>
    </lineage>
</organism>
<protein>
    <recommendedName>
        <fullName evidence="3">Tellurite resistance protein TerB</fullName>
    </recommendedName>
</protein>
<gene>
    <name evidence="1" type="ORF">SAMN04487935_2432</name>
</gene>
<dbReference type="Gene3D" id="1.10.3680.10">
    <property type="entry name" value="TerB-like"/>
    <property type="match status" value="2"/>
</dbReference>
<dbReference type="InterPro" id="IPR029024">
    <property type="entry name" value="TerB-like"/>
</dbReference>
<keyword evidence="2" id="KW-1185">Reference proteome</keyword>
<dbReference type="SUPFAM" id="SSF158682">
    <property type="entry name" value="TerB-like"/>
    <property type="match status" value="2"/>
</dbReference>
<dbReference type="EMBL" id="FNEZ01000003">
    <property type="protein sequence ID" value="SDK04998.1"/>
    <property type="molecule type" value="Genomic_DNA"/>
</dbReference>
<evidence type="ECO:0000313" key="2">
    <source>
        <dbReference type="Proteomes" id="UP000199580"/>
    </source>
</evidence>
<dbReference type="STRING" id="1128970.SAMN04487935_2432"/>
<evidence type="ECO:0008006" key="3">
    <source>
        <dbReference type="Google" id="ProtNLM"/>
    </source>
</evidence>
<evidence type="ECO:0000313" key="1">
    <source>
        <dbReference type="EMBL" id="SDK04998.1"/>
    </source>
</evidence>
<sequence>MTTREQKISLLCEMIAFSIVDGRLHELEYEFLKIVAKELYISKDEFSQLFHTELPSEVIKSEAQRIQQFYRLALLMHVDGEIHEKEKTAIHEIGVNMGLNPFALKRVLKAMKDSPTGMVGQEFLLQVFHEQHN</sequence>
<name>A0A1G8YQD2_9FLAO</name>
<reference evidence="1 2" key="1">
    <citation type="submission" date="2016-10" db="EMBL/GenBank/DDBJ databases">
        <authorList>
            <person name="de Groot N.N."/>
        </authorList>
    </citation>
    <scope>NUCLEOTIDE SEQUENCE [LARGE SCALE GENOMIC DNA]</scope>
    <source>
        <strain evidence="1 2">CGMCC 1.10076</strain>
    </source>
</reference>